<evidence type="ECO:0000313" key="2">
    <source>
        <dbReference type="Proteomes" id="UP000019753"/>
    </source>
</evidence>
<comment type="caution">
    <text evidence="1">The sequence shown here is derived from an EMBL/GenBank/DDBJ whole genome shotgun (WGS) entry which is preliminary data.</text>
</comment>
<keyword evidence="2" id="KW-1185">Reference proteome</keyword>
<dbReference type="AlphaFoldDB" id="A0A021VPR0"/>
<protein>
    <submittedName>
        <fullName evidence="1">Uncharacterized protein</fullName>
    </submittedName>
</protein>
<dbReference type="RefSeq" id="WP_034226508.1">
    <property type="nucleotide sequence ID" value="NZ_AXCW01000123.1"/>
</dbReference>
<gene>
    <name evidence="1" type="ORF">N866_02730</name>
</gene>
<evidence type="ECO:0000313" key="1">
    <source>
        <dbReference type="EMBL" id="EYR63136.1"/>
    </source>
</evidence>
<organism evidence="1 2">
    <name type="scientific">Actinotalea ferrariae CF5-4</name>
    <dbReference type="NCBI Taxonomy" id="948458"/>
    <lineage>
        <taxon>Bacteria</taxon>
        <taxon>Bacillati</taxon>
        <taxon>Actinomycetota</taxon>
        <taxon>Actinomycetes</taxon>
        <taxon>Micrococcales</taxon>
        <taxon>Cellulomonadaceae</taxon>
        <taxon>Actinotalea</taxon>
    </lineage>
</organism>
<dbReference type="Proteomes" id="UP000019753">
    <property type="component" value="Unassembled WGS sequence"/>
</dbReference>
<name>A0A021VPR0_9CELL</name>
<accession>A0A021VPR0</accession>
<proteinExistence type="predicted"/>
<sequence>MSSSDRDPATTPDWAPVTPGVLDLRVLDQAECWVTAEAVVLRIAEVPTPHLQSIVTFLTRRAEELYTAAVLNSFWAVALADASGEVAAERLVWELTGRSIADIEPTVWLESTALMRGLRRELAARNQA</sequence>
<reference evidence="1 2" key="1">
    <citation type="submission" date="2014-01" db="EMBL/GenBank/DDBJ databases">
        <title>Actinotalea ferrariae CF5-4.</title>
        <authorList>
            <person name="Chen F."/>
            <person name="Li Y."/>
            <person name="Wang G."/>
        </authorList>
    </citation>
    <scope>NUCLEOTIDE SEQUENCE [LARGE SCALE GENOMIC DNA]</scope>
    <source>
        <strain evidence="1 2">CF5-4</strain>
    </source>
</reference>
<dbReference type="EMBL" id="AXCW01000123">
    <property type="protein sequence ID" value="EYR63136.1"/>
    <property type="molecule type" value="Genomic_DNA"/>
</dbReference>
<dbReference type="OrthoDB" id="5122277at2"/>